<evidence type="ECO:0000313" key="2">
    <source>
        <dbReference type="Proteomes" id="UP000091857"/>
    </source>
</evidence>
<proteinExistence type="predicted"/>
<name>A0ACB7H4G4_MANES</name>
<comment type="caution">
    <text evidence="1">The sequence shown here is derived from an EMBL/GenBank/DDBJ whole genome shotgun (WGS) entry which is preliminary data.</text>
</comment>
<organism evidence="1 2">
    <name type="scientific">Manihot esculenta</name>
    <name type="common">Cassava</name>
    <name type="synonym">Jatropha manihot</name>
    <dbReference type="NCBI Taxonomy" id="3983"/>
    <lineage>
        <taxon>Eukaryota</taxon>
        <taxon>Viridiplantae</taxon>
        <taxon>Streptophyta</taxon>
        <taxon>Embryophyta</taxon>
        <taxon>Tracheophyta</taxon>
        <taxon>Spermatophyta</taxon>
        <taxon>Magnoliopsida</taxon>
        <taxon>eudicotyledons</taxon>
        <taxon>Gunneridae</taxon>
        <taxon>Pentapetalae</taxon>
        <taxon>rosids</taxon>
        <taxon>fabids</taxon>
        <taxon>Malpighiales</taxon>
        <taxon>Euphorbiaceae</taxon>
        <taxon>Crotonoideae</taxon>
        <taxon>Manihoteae</taxon>
        <taxon>Manihot</taxon>
    </lineage>
</organism>
<accession>A0ACB7H4G4</accession>
<evidence type="ECO:0000313" key="1">
    <source>
        <dbReference type="EMBL" id="KAG8647071.1"/>
    </source>
</evidence>
<reference evidence="2" key="1">
    <citation type="journal article" date="2016" name="Nat. Biotechnol.">
        <title>Sequencing wild and cultivated cassava and related species reveals extensive interspecific hybridization and genetic diversity.</title>
        <authorList>
            <person name="Bredeson J.V."/>
            <person name="Lyons J.B."/>
            <person name="Prochnik S.E."/>
            <person name="Wu G.A."/>
            <person name="Ha C.M."/>
            <person name="Edsinger-Gonzales E."/>
            <person name="Grimwood J."/>
            <person name="Schmutz J."/>
            <person name="Rabbi I.Y."/>
            <person name="Egesi C."/>
            <person name="Nauluvula P."/>
            <person name="Lebot V."/>
            <person name="Ndunguru J."/>
            <person name="Mkamilo G."/>
            <person name="Bart R.S."/>
            <person name="Setter T.L."/>
            <person name="Gleadow R.M."/>
            <person name="Kulakow P."/>
            <person name="Ferguson M.E."/>
            <person name="Rounsley S."/>
            <person name="Rokhsar D.S."/>
        </authorList>
    </citation>
    <scope>NUCLEOTIDE SEQUENCE [LARGE SCALE GENOMIC DNA]</scope>
    <source>
        <strain evidence="2">cv. AM560-2</strain>
    </source>
</reference>
<dbReference type="Proteomes" id="UP000091857">
    <property type="component" value="Chromosome 9"/>
</dbReference>
<keyword evidence="2" id="KW-1185">Reference proteome</keyword>
<gene>
    <name evidence="1" type="ORF">MANES_09G057201v8</name>
</gene>
<sequence>MMDLSRSRDRDPLFAVACSSSDGRVLVNLRTLMTASSDLLLFSWLPVKAKALPSLLTLRTWVLEQLENACFACMKMGCFLLYFMCLPFLPDKEVCQPIG</sequence>
<protein>
    <submittedName>
        <fullName evidence="1">Uncharacterized protein</fullName>
    </submittedName>
</protein>
<dbReference type="EMBL" id="CM004395">
    <property type="protein sequence ID" value="KAG8647071.1"/>
    <property type="molecule type" value="Genomic_DNA"/>
</dbReference>